<dbReference type="PANTHER" id="PTHR13135:SF0">
    <property type="entry name" value="PHOSPHORYLATED ADAPTER RNA EXPORT PROTEIN"/>
    <property type="match status" value="1"/>
</dbReference>
<organism evidence="13 14">
    <name type="scientific">Cocos nucifera</name>
    <name type="common">Coconut palm</name>
    <dbReference type="NCBI Taxonomy" id="13894"/>
    <lineage>
        <taxon>Eukaryota</taxon>
        <taxon>Viridiplantae</taxon>
        <taxon>Streptophyta</taxon>
        <taxon>Embryophyta</taxon>
        <taxon>Tracheophyta</taxon>
        <taxon>Spermatophyta</taxon>
        <taxon>Magnoliopsida</taxon>
        <taxon>Liliopsida</taxon>
        <taxon>Arecaceae</taxon>
        <taxon>Arecoideae</taxon>
        <taxon>Cocoseae</taxon>
        <taxon>Attaleinae</taxon>
        <taxon>Cocos</taxon>
    </lineage>
</organism>
<keyword evidence="7" id="KW-0694">RNA-binding</keyword>
<dbReference type="Pfam" id="PF10258">
    <property type="entry name" value="PHAX_RNA-bd"/>
    <property type="match status" value="1"/>
</dbReference>
<proteinExistence type="inferred from homology"/>
<name>A0A8K0I9Q8_COCNU</name>
<evidence type="ECO:0000256" key="8">
    <source>
        <dbReference type="ARBA" id="ARBA00022927"/>
    </source>
</evidence>
<evidence type="ECO:0000256" key="7">
    <source>
        <dbReference type="ARBA" id="ARBA00022884"/>
    </source>
</evidence>
<evidence type="ECO:0000256" key="1">
    <source>
        <dbReference type="ARBA" id="ARBA00004123"/>
    </source>
</evidence>
<dbReference type="InterPro" id="IPR039047">
    <property type="entry name" value="PHAX"/>
</dbReference>
<dbReference type="PANTHER" id="PTHR13135">
    <property type="entry name" value="CYTOSOLIC RESINIFERATOXIN BINDING PROTEIN RBP-26"/>
    <property type="match status" value="1"/>
</dbReference>
<keyword evidence="6" id="KW-0963">Cytoplasm</keyword>
<keyword evidence="9" id="KW-0539">Nucleus</keyword>
<dbReference type="InterPro" id="IPR019385">
    <property type="entry name" value="PHAX_RNA-binding_domain"/>
</dbReference>
<evidence type="ECO:0000256" key="10">
    <source>
        <dbReference type="ARBA" id="ARBA00030834"/>
    </source>
</evidence>
<comment type="similarity">
    <text evidence="3">Belongs to the PHAX family.</text>
</comment>
<evidence type="ECO:0000256" key="4">
    <source>
        <dbReference type="ARBA" id="ARBA00016856"/>
    </source>
</evidence>
<reference evidence="13" key="1">
    <citation type="journal article" date="2017" name="Gigascience">
        <title>The genome draft of coconut (Cocos nucifera).</title>
        <authorList>
            <person name="Xiao Y."/>
            <person name="Xu P."/>
            <person name="Fan H."/>
            <person name="Baudouin L."/>
            <person name="Xia W."/>
            <person name="Bocs S."/>
            <person name="Xu J."/>
            <person name="Li Q."/>
            <person name="Guo A."/>
            <person name="Zhou L."/>
            <person name="Li J."/>
            <person name="Wu Y."/>
            <person name="Ma Z."/>
            <person name="Armero A."/>
            <person name="Issali A.E."/>
            <person name="Liu N."/>
            <person name="Peng M."/>
            <person name="Yang Y."/>
        </authorList>
    </citation>
    <scope>NUCLEOTIDE SEQUENCE</scope>
    <source>
        <tissue evidence="13">Spear leaf of Hainan Tall coconut</tissue>
    </source>
</reference>
<feature type="region of interest" description="Disordered" evidence="11">
    <location>
        <begin position="1"/>
        <end position="53"/>
    </location>
</feature>
<feature type="compositionally biased region" description="Basic residues" evidence="11">
    <location>
        <begin position="34"/>
        <end position="49"/>
    </location>
</feature>
<dbReference type="GO" id="GO:0003723">
    <property type="term" value="F:RNA binding"/>
    <property type="evidence" value="ECO:0007669"/>
    <property type="project" value="UniProtKB-KW"/>
</dbReference>
<dbReference type="AlphaFoldDB" id="A0A8K0I9Q8"/>
<dbReference type="Proteomes" id="UP000797356">
    <property type="component" value="Chromosome 6"/>
</dbReference>
<evidence type="ECO:0000313" key="14">
    <source>
        <dbReference type="Proteomes" id="UP000797356"/>
    </source>
</evidence>
<evidence type="ECO:0000256" key="6">
    <source>
        <dbReference type="ARBA" id="ARBA00022490"/>
    </source>
</evidence>
<dbReference type="GO" id="GO:0005634">
    <property type="term" value="C:nucleus"/>
    <property type="evidence" value="ECO:0007669"/>
    <property type="project" value="UniProtKB-SubCell"/>
</dbReference>
<evidence type="ECO:0000259" key="12">
    <source>
        <dbReference type="Pfam" id="PF10258"/>
    </source>
</evidence>
<comment type="caution">
    <text evidence="13">The sequence shown here is derived from an EMBL/GenBank/DDBJ whole genome shotgun (WGS) entry which is preliminary data.</text>
</comment>
<comment type="subcellular location">
    <subcellularLocation>
        <location evidence="2">Cytoplasm</location>
    </subcellularLocation>
    <subcellularLocation>
        <location evidence="1">Nucleus</location>
    </subcellularLocation>
</comment>
<dbReference type="GO" id="GO:0006408">
    <property type="term" value="P:snRNA export from nucleus"/>
    <property type="evidence" value="ECO:0007669"/>
    <property type="project" value="InterPro"/>
</dbReference>
<keyword evidence="14" id="KW-1185">Reference proteome</keyword>
<evidence type="ECO:0000313" key="13">
    <source>
        <dbReference type="EMBL" id="KAG1346393.1"/>
    </source>
</evidence>
<evidence type="ECO:0000256" key="3">
    <source>
        <dbReference type="ARBA" id="ARBA00006094"/>
    </source>
</evidence>
<keyword evidence="8" id="KW-0653">Protein transport</keyword>
<dbReference type="EMBL" id="CM017877">
    <property type="protein sequence ID" value="KAG1346393.1"/>
    <property type="molecule type" value="Genomic_DNA"/>
</dbReference>
<evidence type="ECO:0000256" key="2">
    <source>
        <dbReference type="ARBA" id="ARBA00004496"/>
    </source>
</evidence>
<dbReference type="GO" id="GO:0005737">
    <property type="term" value="C:cytoplasm"/>
    <property type="evidence" value="ECO:0007669"/>
    <property type="project" value="UniProtKB-SubCell"/>
</dbReference>
<dbReference type="InterPro" id="IPR038092">
    <property type="entry name" value="PHAX_RNA-binding_sf"/>
</dbReference>
<gene>
    <name evidence="13" type="ORF">COCNU_06G002220</name>
</gene>
<sequence>MPTVSKKMSRCPPPNPTRRRTAGRSAGRGPRDRNQRRRVNKKNQKKKKGGAVSSITDINRQCWRLKERKSYLVWNAVGCLGVSAFSNLVKEVETIQNCGGQTTADTRC</sequence>
<evidence type="ECO:0000256" key="11">
    <source>
        <dbReference type="SAM" id="MobiDB-lite"/>
    </source>
</evidence>
<accession>A0A8K0I9Q8</accession>
<dbReference type="OrthoDB" id="1747983at2759"/>
<dbReference type="GO" id="GO:0015031">
    <property type="term" value="P:protein transport"/>
    <property type="evidence" value="ECO:0007669"/>
    <property type="project" value="UniProtKB-KW"/>
</dbReference>
<keyword evidence="5" id="KW-0813">Transport</keyword>
<feature type="domain" description="Phosphorylated adapter RNA export protein RNA-binding" evidence="12">
    <location>
        <begin position="61"/>
        <end position="105"/>
    </location>
</feature>
<reference evidence="13" key="2">
    <citation type="submission" date="2019-07" db="EMBL/GenBank/DDBJ databases">
        <authorList>
            <person name="Yang Y."/>
            <person name="Bocs S."/>
            <person name="Baudouin L."/>
        </authorList>
    </citation>
    <scope>NUCLEOTIDE SEQUENCE</scope>
    <source>
        <tissue evidence="13">Spear leaf of Hainan Tall coconut</tissue>
    </source>
</reference>
<evidence type="ECO:0000256" key="9">
    <source>
        <dbReference type="ARBA" id="ARBA00023242"/>
    </source>
</evidence>
<evidence type="ECO:0000256" key="5">
    <source>
        <dbReference type="ARBA" id="ARBA00022448"/>
    </source>
</evidence>
<dbReference type="Gene3D" id="1.10.10.1440">
    <property type="entry name" value="PHAX RNA-binding domain"/>
    <property type="match status" value="1"/>
</dbReference>
<protein>
    <recommendedName>
        <fullName evidence="4">Phosphorylated adapter RNA export protein</fullName>
    </recommendedName>
    <alternativeName>
        <fullName evidence="10">RNA U small nuclear RNA export adapter protein</fullName>
    </alternativeName>
</protein>